<comment type="caution">
    <text evidence="1">The sequence shown here is derived from an EMBL/GenBank/DDBJ whole genome shotgun (WGS) entry which is preliminary data.</text>
</comment>
<evidence type="ECO:0008006" key="2">
    <source>
        <dbReference type="Google" id="ProtNLM"/>
    </source>
</evidence>
<dbReference type="EMBL" id="LAZR01006678">
    <property type="protein sequence ID" value="KKM90387.1"/>
    <property type="molecule type" value="Genomic_DNA"/>
</dbReference>
<accession>A0A0F9PAI9</accession>
<proteinExistence type="predicted"/>
<dbReference type="Gene3D" id="2.60.120.200">
    <property type="match status" value="1"/>
</dbReference>
<dbReference type="InterPro" id="IPR013320">
    <property type="entry name" value="ConA-like_dom_sf"/>
</dbReference>
<sequence length="589" mass="61500">MAIDSYTKLLLHFNGPQDSTVFRDSGVTGHTETVIGDPNLSIAWSHFGPSSGRFYGSGDGVTFPNHADWDRGAGHYTIDAWIRLSAVGVEQWIVGKGSPPVYYQIGFFVNSSNYLCGRCDKTSGPTIFDSVASNLALSIFTEYHVAMVINRTTNKIQLFVNAVETTYSTQDTIDGTAYTNSNALIIGAKYADASVGEFNGRIDELRLSKGITRWTTDFTLPIYEYGTELISGSLDGQLTTTGILSISKEISGSISNSSSANGTLTVETKIAGTVAITSSVVGTLGIERWLVGTIAATSNIPNTTLWTGTPISGSLGATSSVTGALSVSMGLAGTIAAVCTTDAYLEADAIKGSLAAVCNVPNALLSVTRELIGTIAPTCTISSITLGSIKEFIVTTTALSGFTAALDVTRELIGTTVITQSVVTGSLVIMRVETLSGIVSSGCSPSGRLEVSRELIGNISTQVTTSGQIKVLRELIGTVACAVSVSGTIINIVSVSRTTTLTSTVTGTVKTIRTVIAITPCASTVVASLSTIRLLSGLVAAQSSLTGSMPVFARPLFIIPTSIRIQPILASGIRVNAGLKRDWYAIANS</sequence>
<dbReference type="AlphaFoldDB" id="A0A0F9PAI9"/>
<name>A0A0F9PAI9_9ZZZZ</name>
<protein>
    <recommendedName>
        <fullName evidence="2">LamG-like jellyroll fold domain-containing protein</fullName>
    </recommendedName>
</protein>
<organism evidence="1">
    <name type="scientific">marine sediment metagenome</name>
    <dbReference type="NCBI Taxonomy" id="412755"/>
    <lineage>
        <taxon>unclassified sequences</taxon>
        <taxon>metagenomes</taxon>
        <taxon>ecological metagenomes</taxon>
    </lineage>
</organism>
<dbReference type="SUPFAM" id="SSF49899">
    <property type="entry name" value="Concanavalin A-like lectins/glucanases"/>
    <property type="match status" value="1"/>
</dbReference>
<evidence type="ECO:0000313" key="1">
    <source>
        <dbReference type="EMBL" id="KKM90387.1"/>
    </source>
</evidence>
<gene>
    <name evidence="1" type="ORF">LCGC14_1239150</name>
</gene>
<reference evidence="1" key="1">
    <citation type="journal article" date="2015" name="Nature">
        <title>Complex archaea that bridge the gap between prokaryotes and eukaryotes.</title>
        <authorList>
            <person name="Spang A."/>
            <person name="Saw J.H."/>
            <person name="Jorgensen S.L."/>
            <person name="Zaremba-Niedzwiedzka K."/>
            <person name="Martijn J."/>
            <person name="Lind A.E."/>
            <person name="van Eijk R."/>
            <person name="Schleper C."/>
            <person name="Guy L."/>
            <person name="Ettema T.J."/>
        </authorList>
    </citation>
    <scope>NUCLEOTIDE SEQUENCE</scope>
</reference>